<dbReference type="InterPro" id="IPR017437">
    <property type="entry name" value="ATP-NAD_kinase_PpnK-typ_C"/>
</dbReference>
<dbReference type="GO" id="GO:0019674">
    <property type="term" value="P:NAD+ metabolic process"/>
    <property type="evidence" value="ECO:0007669"/>
    <property type="project" value="InterPro"/>
</dbReference>
<evidence type="ECO:0000256" key="8">
    <source>
        <dbReference type="ARBA" id="ARBA00023027"/>
    </source>
</evidence>
<dbReference type="InterPro" id="IPR016064">
    <property type="entry name" value="NAD/diacylglycerol_kinase_sf"/>
</dbReference>
<feature type="compositionally biased region" description="Low complexity" evidence="9">
    <location>
        <begin position="271"/>
        <end position="280"/>
    </location>
</feature>
<dbReference type="Proteomes" id="UP000663860">
    <property type="component" value="Unassembled WGS sequence"/>
</dbReference>
<dbReference type="GO" id="GO:0005524">
    <property type="term" value="F:ATP binding"/>
    <property type="evidence" value="ECO:0007669"/>
    <property type="project" value="UniProtKB-KW"/>
</dbReference>
<feature type="region of interest" description="Disordered" evidence="9">
    <location>
        <begin position="460"/>
        <end position="482"/>
    </location>
</feature>
<name>A0A814MPN8_9BILA</name>
<feature type="compositionally biased region" description="Basic and acidic residues" evidence="9">
    <location>
        <begin position="285"/>
        <end position="295"/>
    </location>
</feature>
<keyword evidence="3" id="KW-0808">Transferase</keyword>
<keyword evidence="6" id="KW-0067">ATP-binding</keyword>
<evidence type="ECO:0000256" key="5">
    <source>
        <dbReference type="ARBA" id="ARBA00022777"/>
    </source>
</evidence>
<dbReference type="InterPro" id="IPR002504">
    <property type="entry name" value="NADK"/>
</dbReference>
<dbReference type="FunFam" id="2.60.200.30:FF:000009">
    <property type="entry name" value="Poly(P)/ATP NAD kinase"/>
    <property type="match status" value="1"/>
</dbReference>
<evidence type="ECO:0000313" key="12">
    <source>
        <dbReference type="Proteomes" id="UP000663860"/>
    </source>
</evidence>
<dbReference type="GO" id="GO:0006741">
    <property type="term" value="P:NADP+ biosynthetic process"/>
    <property type="evidence" value="ECO:0007669"/>
    <property type="project" value="InterPro"/>
</dbReference>
<keyword evidence="5" id="KW-0418">Kinase</keyword>
<evidence type="ECO:0000256" key="9">
    <source>
        <dbReference type="SAM" id="MobiDB-lite"/>
    </source>
</evidence>
<dbReference type="EMBL" id="CAJOBB010000308">
    <property type="protein sequence ID" value="CAF3646088.1"/>
    <property type="molecule type" value="Genomic_DNA"/>
</dbReference>
<dbReference type="EC" id="2.7.1.23" evidence="2"/>
<comment type="similarity">
    <text evidence="1">Belongs to the NAD kinase family.</text>
</comment>
<evidence type="ECO:0000256" key="6">
    <source>
        <dbReference type="ARBA" id="ARBA00022840"/>
    </source>
</evidence>
<gene>
    <name evidence="10" type="ORF">IZO911_LOCUS22051</name>
    <name evidence="11" type="ORF">KXQ929_LOCUS7481</name>
</gene>
<dbReference type="EMBL" id="CAJNOE010000242">
    <property type="protein sequence ID" value="CAF1082693.1"/>
    <property type="molecule type" value="Genomic_DNA"/>
</dbReference>
<dbReference type="Proteomes" id="UP000663868">
    <property type="component" value="Unassembled WGS sequence"/>
</dbReference>
<organism evidence="10 12">
    <name type="scientific">Adineta steineri</name>
    <dbReference type="NCBI Taxonomy" id="433720"/>
    <lineage>
        <taxon>Eukaryota</taxon>
        <taxon>Metazoa</taxon>
        <taxon>Spiralia</taxon>
        <taxon>Gnathifera</taxon>
        <taxon>Rotifera</taxon>
        <taxon>Eurotatoria</taxon>
        <taxon>Bdelloidea</taxon>
        <taxon>Adinetida</taxon>
        <taxon>Adinetidae</taxon>
        <taxon>Adineta</taxon>
    </lineage>
</organism>
<dbReference type="GO" id="GO:0003951">
    <property type="term" value="F:NAD+ kinase activity"/>
    <property type="evidence" value="ECO:0007669"/>
    <property type="project" value="UniProtKB-EC"/>
</dbReference>
<keyword evidence="7" id="KW-0521">NADP</keyword>
<evidence type="ECO:0000256" key="4">
    <source>
        <dbReference type="ARBA" id="ARBA00022741"/>
    </source>
</evidence>
<accession>A0A814MPN8</accession>
<reference evidence="10" key="1">
    <citation type="submission" date="2021-02" db="EMBL/GenBank/DDBJ databases">
        <authorList>
            <person name="Nowell W R."/>
        </authorList>
    </citation>
    <scope>NUCLEOTIDE SEQUENCE</scope>
</reference>
<evidence type="ECO:0000256" key="3">
    <source>
        <dbReference type="ARBA" id="ARBA00022679"/>
    </source>
</evidence>
<keyword evidence="8" id="KW-0520">NAD</keyword>
<comment type="caution">
    <text evidence="10">The sequence shown here is derived from an EMBL/GenBank/DDBJ whole genome shotgun (WGS) entry which is preliminary data.</text>
</comment>
<dbReference type="Gene3D" id="2.60.200.30">
    <property type="entry name" value="Probable inorganic polyphosphate/atp-NAD kinase, domain 2"/>
    <property type="match status" value="1"/>
</dbReference>
<evidence type="ECO:0000256" key="2">
    <source>
        <dbReference type="ARBA" id="ARBA00012120"/>
    </source>
</evidence>
<feature type="region of interest" description="Disordered" evidence="9">
    <location>
        <begin position="271"/>
        <end position="295"/>
    </location>
</feature>
<dbReference type="Gene3D" id="3.40.50.10330">
    <property type="entry name" value="Probable inorganic polyphosphate/atp-NAD kinase, domain 1"/>
    <property type="match status" value="1"/>
</dbReference>
<dbReference type="PANTHER" id="PTHR20275:SF0">
    <property type="entry name" value="NAD KINASE"/>
    <property type="match status" value="1"/>
</dbReference>
<dbReference type="PANTHER" id="PTHR20275">
    <property type="entry name" value="NAD KINASE"/>
    <property type="match status" value="1"/>
</dbReference>
<evidence type="ECO:0000313" key="11">
    <source>
        <dbReference type="EMBL" id="CAF3646088.1"/>
    </source>
</evidence>
<sequence>MSDNDDSGAIKGIASFQRRSVSVGDSPLQIIEATELETIVDDPITDYSQYIIKCEGDGYMCSPLPQCSNRQIARTYWRARSAFAPSPKSNFGPKATLKKIQNNEQLIVIQDPSTQRLHWISPPNNILIIRKPGPQTLPEFRQLVLKLLKRRLNVYVEMPEHMHLPFANDAELKEHAERCLAFDHENDMTKIDLIICLGGDGTLLHASSMFQKSCPPVLSFSMGSLGFLTPFDFKYHEKIINEVISGNVAVLLRTRLKCSIVKEGSRKKSSSEASFHSVSSDDLTNDDKQKQSNKDEKISHLALNEVVIDRGPNSYLSNLDLYINDRFITKVQGDGLIVSTPTGSTAYAMAAGSSMVHPNVPAMVICPICPHSLSFRPIVVPAGIELKVKVSEDTRLTAWLSVDGRNRHELQQQDSVRITTSVYPIPSICRFDQLGDWFESLADILHWNLRKTQLNLGTDHSIQNDEQVDTDEKKDPSTTETS</sequence>
<evidence type="ECO:0000313" key="10">
    <source>
        <dbReference type="EMBL" id="CAF1082693.1"/>
    </source>
</evidence>
<dbReference type="Pfam" id="PF01513">
    <property type="entry name" value="NAD_kinase"/>
    <property type="match status" value="1"/>
</dbReference>
<dbReference type="SUPFAM" id="SSF111331">
    <property type="entry name" value="NAD kinase/diacylglycerol kinase-like"/>
    <property type="match status" value="1"/>
</dbReference>
<evidence type="ECO:0000256" key="7">
    <source>
        <dbReference type="ARBA" id="ARBA00022857"/>
    </source>
</evidence>
<feature type="compositionally biased region" description="Basic and acidic residues" evidence="9">
    <location>
        <begin position="470"/>
        <end position="482"/>
    </location>
</feature>
<keyword evidence="4" id="KW-0547">Nucleotide-binding</keyword>
<evidence type="ECO:0000256" key="1">
    <source>
        <dbReference type="ARBA" id="ARBA00010995"/>
    </source>
</evidence>
<dbReference type="AlphaFoldDB" id="A0A814MPN8"/>
<dbReference type="Pfam" id="PF20143">
    <property type="entry name" value="NAD_kinase_C"/>
    <property type="match status" value="1"/>
</dbReference>
<dbReference type="InterPro" id="IPR017438">
    <property type="entry name" value="ATP-NAD_kinase_N"/>
</dbReference>
<dbReference type="HAMAP" id="MF_00361">
    <property type="entry name" value="NAD_kinase"/>
    <property type="match status" value="1"/>
</dbReference>
<proteinExistence type="inferred from homology"/>
<protein>
    <recommendedName>
        <fullName evidence="2">NAD(+) kinase</fullName>
        <ecNumber evidence="2">2.7.1.23</ecNumber>
    </recommendedName>
</protein>